<accession>A0A1A9AN42</accession>
<evidence type="ECO:0000313" key="2">
    <source>
        <dbReference type="Proteomes" id="UP000078555"/>
    </source>
</evidence>
<gene>
    <name evidence="1" type="ORF">POVWA1_081950</name>
</gene>
<evidence type="ECO:0000313" key="1">
    <source>
        <dbReference type="EMBL" id="SBT57503.1"/>
    </source>
</evidence>
<sequence>MGNGKFTCDEVDKASRKDTIKSLLPYKTPILHGAINIINEFKKNDEDGIDYKNLCDQYLYYSKNCVLPKIKKYPSSYLPLLT</sequence>
<dbReference type="EMBL" id="FLRD01001513">
    <property type="protein sequence ID" value="SBT57503.1"/>
    <property type="molecule type" value="Genomic_DNA"/>
</dbReference>
<proteinExistence type="predicted"/>
<keyword evidence="2" id="KW-1185">Reference proteome</keyword>
<reference evidence="2" key="1">
    <citation type="submission" date="2016-05" db="EMBL/GenBank/DDBJ databases">
        <authorList>
            <person name="Naeem Raeece"/>
        </authorList>
    </citation>
    <scope>NUCLEOTIDE SEQUENCE [LARGE SCALE GENOMIC DNA]</scope>
</reference>
<protein>
    <submittedName>
        <fullName evidence="1">Uncharacterized protein</fullName>
    </submittedName>
</protein>
<dbReference type="AlphaFoldDB" id="A0A1A9AN42"/>
<name>A0A1A9AN42_PLAOA</name>
<organism evidence="1 2">
    <name type="scientific">Plasmodium ovale wallikeri</name>
    <dbReference type="NCBI Taxonomy" id="864142"/>
    <lineage>
        <taxon>Eukaryota</taxon>
        <taxon>Sar</taxon>
        <taxon>Alveolata</taxon>
        <taxon>Apicomplexa</taxon>
        <taxon>Aconoidasida</taxon>
        <taxon>Haemosporida</taxon>
        <taxon>Plasmodiidae</taxon>
        <taxon>Plasmodium</taxon>
        <taxon>Plasmodium (Plasmodium)</taxon>
    </lineage>
</organism>
<dbReference type="Proteomes" id="UP000078555">
    <property type="component" value="Unassembled WGS sequence"/>
</dbReference>